<protein>
    <recommendedName>
        <fullName evidence="4">CCHC-type domain-containing protein</fullName>
    </recommendedName>
</protein>
<dbReference type="EMBL" id="EQ974155">
    <property type="protein sequence ID" value="EEF32609.1"/>
    <property type="molecule type" value="Genomic_DNA"/>
</dbReference>
<gene>
    <name evidence="2" type="ORF">RCOM_1484170</name>
</gene>
<proteinExistence type="predicted"/>
<evidence type="ECO:0000313" key="3">
    <source>
        <dbReference type="Proteomes" id="UP000008311"/>
    </source>
</evidence>
<dbReference type="InParanoid" id="B9SUV4"/>
<sequence>MLNLFNPLTVAEAHQQALTIEAQTKVNFSSWSSSRPPRNPPTFDPLPTTTEPVIATPETAIVPIDPPCNNRLGTFRCFSCGEPGHRLVSHPDFTLTFPNTTPSSSLVVRLEGKFAISSLTLAVMRTLS</sequence>
<reference evidence="3" key="1">
    <citation type="journal article" date="2010" name="Nat. Biotechnol.">
        <title>Draft genome sequence of the oilseed species Ricinus communis.</title>
        <authorList>
            <person name="Chan A.P."/>
            <person name="Crabtree J."/>
            <person name="Zhao Q."/>
            <person name="Lorenzi H."/>
            <person name="Orvis J."/>
            <person name="Puiu D."/>
            <person name="Melake-Berhan A."/>
            <person name="Jones K.M."/>
            <person name="Redman J."/>
            <person name="Chen G."/>
            <person name="Cahoon E.B."/>
            <person name="Gedil M."/>
            <person name="Stanke M."/>
            <person name="Haas B.J."/>
            <person name="Wortman J.R."/>
            <person name="Fraser-Liggett C.M."/>
            <person name="Ravel J."/>
            <person name="Rabinowicz P.D."/>
        </authorList>
    </citation>
    <scope>NUCLEOTIDE SEQUENCE [LARGE SCALE GENOMIC DNA]</scope>
    <source>
        <strain evidence="3">cv. Hale</strain>
    </source>
</reference>
<organism evidence="2 3">
    <name type="scientific">Ricinus communis</name>
    <name type="common">Castor bean</name>
    <dbReference type="NCBI Taxonomy" id="3988"/>
    <lineage>
        <taxon>Eukaryota</taxon>
        <taxon>Viridiplantae</taxon>
        <taxon>Streptophyta</taxon>
        <taxon>Embryophyta</taxon>
        <taxon>Tracheophyta</taxon>
        <taxon>Spermatophyta</taxon>
        <taxon>Magnoliopsida</taxon>
        <taxon>eudicotyledons</taxon>
        <taxon>Gunneridae</taxon>
        <taxon>Pentapetalae</taxon>
        <taxon>rosids</taxon>
        <taxon>fabids</taxon>
        <taxon>Malpighiales</taxon>
        <taxon>Euphorbiaceae</taxon>
        <taxon>Acalyphoideae</taxon>
        <taxon>Acalypheae</taxon>
        <taxon>Ricinus</taxon>
    </lineage>
</organism>
<keyword evidence="3" id="KW-1185">Reference proteome</keyword>
<accession>B9SUV4</accession>
<evidence type="ECO:0000256" key="1">
    <source>
        <dbReference type="SAM" id="MobiDB-lite"/>
    </source>
</evidence>
<name>B9SUV4_RICCO</name>
<dbReference type="AlphaFoldDB" id="B9SUV4"/>
<evidence type="ECO:0000313" key="2">
    <source>
        <dbReference type="EMBL" id="EEF32609.1"/>
    </source>
</evidence>
<feature type="region of interest" description="Disordered" evidence="1">
    <location>
        <begin position="29"/>
        <end position="48"/>
    </location>
</feature>
<dbReference type="Proteomes" id="UP000008311">
    <property type="component" value="Unassembled WGS sequence"/>
</dbReference>
<evidence type="ECO:0008006" key="4">
    <source>
        <dbReference type="Google" id="ProtNLM"/>
    </source>
</evidence>